<dbReference type="Proteomes" id="UP000250078">
    <property type="component" value="Unassembled WGS sequence"/>
</dbReference>
<dbReference type="EMBL" id="KV748243">
    <property type="protein sequence ID" value="OCK88407.1"/>
    <property type="molecule type" value="Genomic_DNA"/>
</dbReference>
<accession>A0ACC8EQ11</accession>
<feature type="non-terminal residue" evidence="1">
    <location>
        <position position="1"/>
    </location>
</feature>
<sequence length="87" mass="10015">RYQLQGTATKVVKYLEISPTTQCISCQKFSHIGDRNHSYSTYIIQCKPYQHTTLFTINCKEKHFANSKDCKTLKAAKLVREGNSIEE</sequence>
<protein>
    <submittedName>
        <fullName evidence="1">Uncharacterized protein</fullName>
    </submittedName>
</protein>
<organism evidence="1 2">
    <name type="scientific">Cenococcum geophilum 1.58</name>
    <dbReference type="NCBI Taxonomy" id="794803"/>
    <lineage>
        <taxon>Eukaryota</taxon>
        <taxon>Fungi</taxon>
        <taxon>Dikarya</taxon>
        <taxon>Ascomycota</taxon>
        <taxon>Pezizomycotina</taxon>
        <taxon>Dothideomycetes</taxon>
        <taxon>Pleosporomycetidae</taxon>
        <taxon>Gloniales</taxon>
        <taxon>Gloniaceae</taxon>
        <taxon>Cenococcum</taxon>
    </lineage>
</organism>
<keyword evidence="2" id="KW-1185">Reference proteome</keyword>
<name>A0ACC8EQ11_9PEZI</name>
<proteinExistence type="predicted"/>
<gene>
    <name evidence="1" type="ORF">K441DRAFT_589060</name>
</gene>
<evidence type="ECO:0000313" key="2">
    <source>
        <dbReference type="Proteomes" id="UP000250078"/>
    </source>
</evidence>
<reference evidence="1 2" key="1">
    <citation type="journal article" date="2016" name="Nat. Commun.">
        <title>Ectomycorrhizal ecology is imprinted in the genome of the dominant symbiotic fungus Cenococcum geophilum.</title>
        <authorList>
            <consortium name="DOE Joint Genome Institute"/>
            <person name="Peter M."/>
            <person name="Kohler A."/>
            <person name="Ohm R.A."/>
            <person name="Kuo A."/>
            <person name="Krutzmann J."/>
            <person name="Morin E."/>
            <person name="Arend M."/>
            <person name="Barry K.W."/>
            <person name="Binder M."/>
            <person name="Choi C."/>
            <person name="Clum A."/>
            <person name="Copeland A."/>
            <person name="Grisel N."/>
            <person name="Haridas S."/>
            <person name="Kipfer T."/>
            <person name="LaButti K."/>
            <person name="Lindquist E."/>
            <person name="Lipzen A."/>
            <person name="Maire R."/>
            <person name="Meier B."/>
            <person name="Mihaltcheva S."/>
            <person name="Molinier V."/>
            <person name="Murat C."/>
            <person name="Poggeler S."/>
            <person name="Quandt C.A."/>
            <person name="Sperisen C."/>
            <person name="Tritt A."/>
            <person name="Tisserant E."/>
            <person name="Crous P.W."/>
            <person name="Henrissat B."/>
            <person name="Nehls U."/>
            <person name="Egli S."/>
            <person name="Spatafora J.W."/>
            <person name="Grigoriev I.V."/>
            <person name="Martin F.M."/>
        </authorList>
    </citation>
    <scope>NUCLEOTIDE SEQUENCE [LARGE SCALE GENOMIC DNA]</scope>
    <source>
        <strain evidence="1 2">1.58</strain>
    </source>
</reference>
<evidence type="ECO:0000313" key="1">
    <source>
        <dbReference type="EMBL" id="OCK88407.1"/>
    </source>
</evidence>